<reference evidence="2 3" key="1">
    <citation type="journal article" date="2019" name="Sci. Rep.">
        <title>A high-quality genome of Eragrostis curvula grass provides insights into Poaceae evolution and supports new strategies to enhance forage quality.</title>
        <authorList>
            <person name="Carballo J."/>
            <person name="Santos B.A.C.M."/>
            <person name="Zappacosta D."/>
            <person name="Garbus I."/>
            <person name="Selva J.P."/>
            <person name="Gallo C.A."/>
            <person name="Diaz A."/>
            <person name="Albertini E."/>
            <person name="Caccamo M."/>
            <person name="Echenique V."/>
        </authorList>
    </citation>
    <scope>NUCLEOTIDE SEQUENCE [LARGE SCALE GENOMIC DNA]</scope>
    <source>
        <strain evidence="3">cv. Victoria</strain>
        <tissue evidence="2">Leaf</tissue>
    </source>
</reference>
<protein>
    <submittedName>
        <fullName evidence="2">Uncharacterized protein</fullName>
    </submittedName>
</protein>
<keyword evidence="3" id="KW-1185">Reference proteome</keyword>
<evidence type="ECO:0000313" key="3">
    <source>
        <dbReference type="Proteomes" id="UP000324897"/>
    </source>
</evidence>
<comment type="caution">
    <text evidence="2">The sequence shown here is derived from an EMBL/GenBank/DDBJ whole genome shotgun (WGS) entry which is preliminary data.</text>
</comment>
<dbReference type="AlphaFoldDB" id="A0A5J9UE86"/>
<feature type="compositionally biased region" description="Low complexity" evidence="1">
    <location>
        <begin position="203"/>
        <end position="221"/>
    </location>
</feature>
<feature type="compositionally biased region" description="Basic and acidic residues" evidence="1">
    <location>
        <begin position="318"/>
        <end position="329"/>
    </location>
</feature>
<evidence type="ECO:0000256" key="1">
    <source>
        <dbReference type="SAM" id="MobiDB-lite"/>
    </source>
</evidence>
<dbReference type="Gramene" id="TVU21667">
    <property type="protein sequence ID" value="TVU21667"/>
    <property type="gene ID" value="EJB05_31319"/>
</dbReference>
<proteinExistence type="predicted"/>
<feature type="compositionally biased region" description="Basic residues" evidence="1">
    <location>
        <begin position="307"/>
        <end position="317"/>
    </location>
</feature>
<feature type="region of interest" description="Disordered" evidence="1">
    <location>
        <begin position="307"/>
        <end position="329"/>
    </location>
</feature>
<organism evidence="2 3">
    <name type="scientific">Eragrostis curvula</name>
    <name type="common">weeping love grass</name>
    <dbReference type="NCBI Taxonomy" id="38414"/>
    <lineage>
        <taxon>Eukaryota</taxon>
        <taxon>Viridiplantae</taxon>
        <taxon>Streptophyta</taxon>
        <taxon>Embryophyta</taxon>
        <taxon>Tracheophyta</taxon>
        <taxon>Spermatophyta</taxon>
        <taxon>Magnoliopsida</taxon>
        <taxon>Liliopsida</taxon>
        <taxon>Poales</taxon>
        <taxon>Poaceae</taxon>
        <taxon>PACMAD clade</taxon>
        <taxon>Chloridoideae</taxon>
        <taxon>Eragrostideae</taxon>
        <taxon>Eragrostidinae</taxon>
        <taxon>Eragrostis</taxon>
    </lineage>
</organism>
<feature type="region of interest" description="Disordered" evidence="1">
    <location>
        <begin position="187"/>
        <end position="253"/>
    </location>
</feature>
<feature type="non-terminal residue" evidence="2">
    <location>
        <position position="1"/>
    </location>
</feature>
<feature type="compositionally biased region" description="Basic and acidic residues" evidence="1">
    <location>
        <begin position="189"/>
        <end position="202"/>
    </location>
</feature>
<accession>A0A5J9UE86</accession>
<name>A0A5J9UE86_9POAL</name>
<evidence type="ECO:0000313" key="2">
    <source>
        <dbReference type="EMBL" id="TVU21667.1"/>
    </source>
</evidence>
<dbReference type="EMBL" id="RWGY01000026">
    <property type="protein sequence ID" value="TVU21667.1"/>
    <property type="molecule type" value="Genomic_DNA"/>
</dbReference>
<dbReference type="Proteomes" id="UP000324897">
    <property type="component" value="Unassembled WGS sequence"/>
</dbReference>
<gene>
    <name evidence="2" type="ORF">EJB05_31319</name>
</gene>
<sequence length="329" mass="35518">MISLDAVSKAVVVPHSSSSPSPLFDLEHDESTSPMMKEVLESPLLGEFIAYLKANWTGRSRVDQRRRRLRQLIIKVRAVTDAAESRGCRGRDPVRDGSFVAWLHMLREEALRGQQVLDAASCDAAAVASSTRRFLSGLRGLVVCNAEVDRLTEAVEELERLAGPGGDLDQFLRLLQLDSDNARATAMEVDGRPDSAPPRRQEASGGSSSSSADSVDSAGAAPPVPGGKRKRACGSGVDGGASSSSHGQGGSVVEQRKRRVLGWAWPHHWPLPTFGGLFAATRAPQPPAPRPRCARSVALAMARVRRRIGKPTGQRRRQSLDQRLSRLSL</sequence>
<dbReference type="OrthoDB" id="653969at2759"/>